<organism evidence="1 2">
    <name type="scientific">Mobilisporobacter senegalensis</name>
    <dbReference type="NCBI Taxonomy" id="1329262"/>
    <lineage>
        <taxon>Bacteria</taxon>
        <taxon>Bacillati</taxon>
        <taxon>Bacillota</taxon>
        <taxon>Clostridia</taxon>
        <taxon>Lachnospirales</taxon>
        <taxon>Lachnospiraceae</taxon>
        <taxon>Mobilisporobacter</taxon>
    </lineage>
</organism>
<evidence type="ECO:0008006" key="3">
    <source>
        <dbReference type="Google" id="ProtNLM"/>
    </source>
</evidence>
<dbReference type="InterPro" id="IPR052159">
    <property type="entry name" value="Competence_DNA_uptake"/>
</dbReference>
<proteinExistence type="predicted"/>
<keyword evidence="2" id="KW-1185">Reference proteome</keyword>
<comment type="caution">
    <text evidence="1">The sequence shown here is derived from an EMBL/GenBank/DDBJ whole genome shotgun (WGS) entry which is preliminary data.</text>
</comment>
<dbReference type="SUPFAM" id="SSF56281">
    <property type="entry name" value="Metallo-hydrolase/oxidoreductase"/>
    <property type="match status" value="1"/>
</dbReference>
<name>A0A3N1XZE4_9FIRM</name>
<reference evidence="1 2" key="1">
    <citation type="submission" date="2018-11" db="EMBL/GenBank/DDBJ databases">
        <title>Genomic Encyclopedia of Type Strains, Phase IV (KMG-IV): sequencing the most valuable type-strain genomes for metagenomic binning, comparative biology and taxonomic classification.</title>
        <authorList>
            <person name="Goeker M."/>
        </authorList>
    </citation>
    <scope>NUCLEOTIDE SEQUENCE [LARGE SCALE GENOMIC DNA]</scope>
    <source>
        <strain evidence="1 2">DSM 26537</strain>
    </source>
</reference>
<accession>A0A3N1XZE4</accession>
<evidence type="ECO:0000313" key="2">
    <source>
        <dbReference type="Proteomes" id="UP000273083"/>
    </source>
</evidence>
<gene>
    <name evidence="1" type="ORF">EDD66_101228</name>
</gene>
<dbReference type="PANTHER" id="PTHR30619">
    <property type="entry name" value="DNA INTERNALIZATION/COMPETENCE PROTEIN COMEC/REC2"/>
    <property type="match status" value="1"/>
</dbReference>
<dbReference type="InterPro" id="IPR036866">
    <property type="entry name" value="RibonucZ/Hydroxyglut_hydro"/>
</dbReference>
<dbReference type="AlphaFoldDB" id="A0A3N1XZE4"/>
<dbReference type="PANTHER" id="PTHR30619:SF1">
    <property type="entry name" value="RECOMBINATION PROTEIN 2"/>
    <property type="match status" value="1"/>
</dbReference>
<dbReference type="EMBL" id="RJVG01000001">
    <property type="protein sequence ID" value="ROR31611.1"/>
    <property type="molecule type" value="Genomic_DNA"/>
</dbReference>
<dbReference type="Proteomes" id="UP000273083">
    <property type="component" value="Unassembled WGS sequence"/>
</dbReference>
<evidence type="ECO:0000313" key="1">
    <source>
        <dbReference type="EMBL" id="ROR31611.1"/>
    </source>
</evidence>
<sequence length="378" mass="43546">MIDKIRVYNAGFGDCFLVYGTTDKNNLSFKLLVDAGTATPSATNEIDIIKDINTESGKGIYGMLTHFHEDHYKWFEKLKRDSFDVFYLPNFFTDMEIKFQLLALTFLSRRSAIYEFAHQLLLIVPNLLHNNIIKNNGEVHFVKLYDRIVDDIEILWPESRRNPNMEEIIEEIENKITVEQNRLINEIVDLYMELLTGEIIVQGERIVSIVDTIINLTNQLIGNNERGNILSRSDVEKIKKVQNQYSIVFHTTYVTQKNILFLGDVSSENFDKYICPKINDGYKILKVAHHGTKDYYSDKLPYSEKFIISNAKKGNWDITAKYAMKYPNPMFVCTNNSGCEIYNTLGQDCMIIKRALSTHPKGCYCSIGAGNFSMDINL</sequence>
<dbReference type="Gene3D" id="3.60.15.10">
    <property type="entry name" value="Ribonuclease Z/Hydroxyacylglutathione hydrolase-like"/>
    <property type="match status" value="1"/>
</dbReference>
<dbReference type="RefSeq" id="WP_123607707.1">
    <property type="nucleotide sequence ID" value="NZ_RJVG01000001.1"/>
</dbReference>
<dbReference type="OrthoDB" id="49316at2"/>
<protein>
    <recommendedName>
        <fullName evidence="3">Beta-lactamase superfamily II metal-dependent hydrolase</fullName>
    </recommendedName>
</protein>